<sequence>MTNFFVLDTNLVVSAVIWNKSMGTRVLEKALREGTIVISEAVAAEYLEVISRPKIDRFLPLEIRLSIMKQIIQQALPVKLTERFTVCRDPKDDMFLDLAVAATAACIVTRDADLLTLHPFRGISILNAADFISLF</sequence>
<dbReference type="Gene3D" id="3.40.50.1010">
    <property type="entry name" value="5'-nuclease"/>
    <property type="match status" value="1"/>
</dbReference>
<feature type="domain" description="PIN" evidence="1">
    <location>
        <begin position="3"/>
        <end position="116"/>
    </location>
</feature>
<dbReference type="InterPro" id="IPR002716">
    <property type="entry name" value="PIN_dom"/>
</dbReference>
<dbReference type="SMART" id="SM00670">
    <property type="entry name" value="PINc"/>
    <property type="match status" value="1"/>
</dbReference>
<dbReference type="Proteomes" id="UP000187464">
    <property type="component" value="Chromosome I"/>
</dbReference>
<dbReference type="PANTHER" id="PTHR34610:SF3">
    <property type="entry name" value="SSL7007 PROTEIN"/>
    <property type="match status" value="1"/>
</dbReference>
<dbReference type="Pfam" id="PF13470">
    <property type="entry name" value="PIN_3"/>
    <property type="match status" value="1"/>
</dbReference>
<reference evidence="2 3" key="1">
    <citation type="submission" date="2016-08" db="EMBL/GenBank/DDBJ databases">
        <authorList>
            <person name="Seilhamer J.J."/>
        </authorList>
    </citation>
    <scope>NUCLEOTIDE SEQUENCE [LARGE SCALE GENOMIC DNA]</scope>
    <source>
        <strain evidence="2">M3/6</strain>
    </source>
</reference>
<dbReference type="PANTHER" id="PTHR34610">
    <property type="entry name" value="SSL7007 PROTEIN"/>
    <property type="match status" value="1"/>
</dbReference>
<evidence type="ECO:0000313" key="3">
    <source>
        <dbReference type="Proteomes" id="UP000187464"/>
    </source>
</evidence>
<keyword evidence="3" id="KW-1185">Reference proteome</keyword>
<dbReference type="EMBL" id="LT605205">
    <property type="protein sequence ID" value="SCD20915.1"/>
    <property type="molecule type" value="Genomic_DNA"/>
</dbReference>
<organism evidence="2 3">
    <name type="scientific">Proteiniphilum saccharofermentans</name>
    <dbReference type="NCBI Taxonomy" id="1642647"/>
    <lineage>
        <taxon>Bacteria</taxon>
        <taxon>Pseudomonadati</taxon>
        <taxon>Bacteroidota</taxon>
        <taxon>Bacteroidia</taxon>
        <taxon>Bacteroidales</taxon>
        <taxon>Dysgonomonadaceae</taxon>
        <taxon>Proteiniphilum</taxon>
    </lineage>
</organism>
<evidence type="ECO:0000313" key="2">
    <source>
        <dbReference type="EMBL" id="SCD20915.1"/>
    </source>
</evidence>
<accession>A0A1R3TAB4</accession>
<protein>
    <submittedName>
        <fullName evidence="2">Putative nucleic acid-binding protein</fullName>
    </submittedName>
</protein>
<dbReference type="InterPro" id="IPR029060">
    <property type="entry name" value="PIN-like_dom_sf"/>
</dbReference>
<dbReference type="STRING" id="1642647.PSM36_2108"/>
<dbReference type="AlphaFoldDB" id="A0A1R3TAB4"/>
<dbReference type="SUPFAM" id="SSF88723">
    <property type="entry name" value="PIN domain-like"/>
    <property type="match status" value="1"/>
</dbReference>
<dbReference type="KEGG" id="psac:PSM36_2108"/>
<proteinExistence type="predicted"/>
<name>A0A1R3TAB4_9BACT</name>
<gene>
    <name evidence="2" type="ORF">PSM36_2108</name>
</gene>
<dbReference type="RefSeq" id="WP_076930836.1">
    <property type="nucleotide sequence ID" value="NZ_LT605205.1"/>
</dbReference>
<dbReference type="InterPro" id="IPR002850">
    <property type="entry name" value="PIN_toxin-like"/>
</dbReference>
<dbReference type="NCBIfam" id="TIGR00305">
    <property type="entry name" value="putative toxin-antitoxin system toxin component, PIN family"/>
    <property type="match status" value="1"/>
</dbReference>
<evidence type="ECO:0000259" key="1">
    <source>
        <dbReference type="SMART" id="SM00670"/>
    </source>
</evidence>